<evidence type="ECO:0000256" key="9">
    <source>
        <dbReference type="ARBA" id="ARBA00030781"/>
    </source>
</evidence>
<name>A0A4U6D9E4_9BACT</name>
<evidence type="ECO:0000256" key="8">
    <source>
        <dbReference type="ARBA" id="ARBA00030407"/>
    </source>
</evidence>
<evidence type="ECO:0000256" key="4">
    <source>
        <dbReference type="ARBA" id="ARBA00013858"/>
    </source>
</evidence>
<comment type="similarity">
    <text evidence="2">Belongs to the MoaE family.</text>
</comment>
<dbReference type="InterPro" id="IPR003448">
    <property type="entry name" value="Mopterin_biosynth_MoaE"/>
</dbReference>
<comment type="catalytic activity">
    <reaction evidence="11">
        <text>2 [molybdopterin-synthase sulfur-carrier protein]-C-terminal-Gly-aminoethanethioate + cyclic pyranopterin phosphate + H2O = molybdopterin + 2 [molybdopterin-synthase sulfur-carrier protein]-C-terminal Gly-Gly + 2 H(+)</text>
        <dbReference type="Rhea" id="RHEA:26333"/>
        <dbReference type="Rhea" id="RHEA-COMP:12202"/>
        <dbReference type="Rhea" id="RHEA-COMP:19907"/>
        <dbReference type="ChEBI" id="CHEBI:15377"/>
        <dbReference type="ChEBI" id="CHEBI:15378"/>
        <dbReference type="ChEBI" id="CHEBI:58698"/>
        <dbReference type="ChEBI" id="CHEBI:59648"/>
        <dbReference type="ChEBI" id="CHEBI:90778"/>
        <dbReference type="ChEBI" id="CHEBI:232372"/>
        <dbReference type="EC" id="2.8.1.12"/>
    </reaction>
</comment>
<dbReference type="CDD" id="cd00756">
    <property type="entry name" value="MoaE"/>
    <property type="match status" value="1"/>
</dbReference>
<dbReference type="AlphaFoldDB" id="A0A4U6D9E4"/>
<organism evidence="12 13">
    <name type="scientific">Dyadobacter frigoris</name>
    <dbReference type="NCBI Taxonomy" id="2576211"/>
    <lineage>
        <taxon>Bacteria</taxon>
        <taxon>Pseudomonadati</taxon>
        <taxon>Bacteroidota</taxon>
        <taxon>Cytophagia</taxon>
        <taxon>Cytophagales</taxon>
        <taxon>Spirosomataceae</taxon>
        <taxon>Dyadobacter</taxon>
    </lineage>
</organism>
<proteinExistence type="inferred from homology"/>
<comment type="subunit">
    <text evidence="6">Heterotetramer of 2 MoaD subunits and 2 MoaE subunits. Also stable as homodimer. The enzyme changes between these two forms during catalysis.</text>
</comment>
<evidence type="ECO:0000256" key="6">
    <source>
        <dbReference type="ARBA" id="ARBA00026066"/>
    </source>
</evidence>
<gene>
    <name evidence="12" type="ORF">FDK13_05205</name>
</gene>
<dbReference type="GO" id="GO:0030366">
    <property type="term" value="F:molybdopterin synthase activity"/>
    <property type="evidence" value="ECO:0007669"/>
    <property type="project" value="UniProtKB-EC"/>
</dbReference>
<evidence type="ECO:0000256" key="5">
    <source>
        <dbReference type="ARBA" id="ARBA00023150"/>
    </source>
</evidence>
<accession>A0A4U6D9E4</accession>
<dbReference type="Proteomes" id="UP000304900">
    <property type="component" value="Unassembled WGS sequence"/>
</dbReference>
<dbReference type="Pfam" id="PF02391">
    <property type="entry name" value="MoaE"/>
    <property type="match status" value="1"/>
</dbReference>
<reference evidence="12 13" key="1">
    <citation type="submission" date="2019-05" db="EMBL/GenBank/DDBJ databases">
        <title>Dyadobacter AR-3-8 sp. nov., isolated from arctic soil.</title>
        <authorList>
            <person name="Chaudhary D.K."/>
        </authorList>
    </citation>
    <scope>NUCLEOTIDE SEQUENCE [LARGE SCALE GENOMIC DNA]</scope>
    <source>
        <strain evidence="12 13">AR-3-8</strain>
    </source>
</reference>
<comment type="caution">
    <text evidence="12">The sequence shown here is derived from an EMBL/GenBank/DDBJ whole genome shotgun (WGS) entry which is preliminary data.</text>
</comment>
<dbReference type="OrthoDB" id="9803224at2"/>
<evidence type="ECO:0000256" key="2">
    <source>
        <dbReference type="ARBA" id="ARBA00005426"/>
    </source>
</evidence>
<comment type="pathway">
    <text evidence="1">Cofactor biosynthesis; molybdopterin biosynthesis.</text>
</comment>
<keyword evidence="13" id="KW-1185">Reference proteome</keyword>
<dbReference type="EMBL" id="SZVO01000002">
    <property type="protein sequence ID" value="TKT93255.1"/>
    <property type="molecule type" value="Genomic_DNA"/>
</dbReference>
<evidence type="ECO:0000313" key="12">
    <source>
        <dbReference type="EMBL" id="TKT93255.1"/>
    </source>
</evidence>
<dbReference type="Gene3D" id="3.90.1170.40">
    <property type="entry name" value="Molybdopterin biosynthesis MoaE subunit"/>
    <property type="match status" value="1"/>
</dbReference>
<evidence type="ECO:0000256" key="11">
    <source>
        <dbReference type="ARBA" id="ARBA00049878"/>
    </source>
</evidence>
<protein>
    <recommendedName>
        <fullName evidence="4">Molybdopterin synthase catalytic subunit</fullName>
        <ecNumber evidence="3">2.8.1.12</ecNumber>
    </recommendedName>
    <alternativeName>
        <fullName evidence="9">MPT synthase subunit 2</fullName>
    </alternativeName>
    <alternativeName>
        <fullName evidence="7">Molybdenum cofactor biosynthesis protein E</fullName>
    </alternativeName>
    <alternativeName>
        <fullName evidence="8">Molybdopterin-converting factor large subunit</fullName>
    </alternativeName>
    <alternativeName>
        <fullName evidence="10">Molybdopterin-converting factor subunit 2</fullName>
    </alternativeName>
</protein>
<dbReference type="GO" id="GO:0006777">
    <property type="term" value="P:Mo-molybdopterin cofactor biosynthetic process"/>
    <property type="evidence" value="ECO:0007669"/>
    <property type="project" value="UniProtKB-KW"/>
</dbReference>
<dbReference type="PANTHER" id="PTHR23404">
    <property type="entry name" value="MOLYBDOPTERIN SYNTHASE RELATED"/>
    <property type="match status" value="1"/>
</dbReference>
<evidence type="ECO:0000256" key="1">
    <source>
        <dbReference type="ARBA" id="ARBA00005046"/>
    </source>
</evidence>
<keyword evidence="5" id="KW-0501">Molybdenum cofactor biosynthesis</keyword>
<evidence type="ECO:0000313" key="13">
    <source>
        <dbReference type="Proteomes" id="UP000304900"/>
    </source>
</evidence>
<evidence type="ECO:0000256" key="10">
    <source>
        <dbReference type="ARBA" id="ARBA00032474"/>
    </source>
</evidence>
<sequence length="149" mass="16743">MEKLHKPKKVFVPGAISPQFIADSIAKHQSKVNIGAHAIFLGQIRADEKAEGFVTGIEYSAYEEMAEQTFHEIREDAFSKFDLICMHIYHSIGLVPTGEISLFVFVSSGHRRAAFEASEYIVEQIKTKVPIFGKELVGPAGEYIWKENK</sequence>
<evidence type="ECO:0000256" key="3">
    <source>
        <dbReference type="ARBA" id="ARBA00011950"/>
    </source>
</evidence>
<dbReference type="InterPro" id="IPR036563">
    <property type="entry name" value="MoaE_sf"/>
</dbReference>
<dbReference type="RefSeq" id="WP_137338931.1">
    <property type="nucleotide sequence ID" value="NZ_BSQH01000012.1"/>
</dbReference>
<evidence type="ECO:0000256" key="7">
    <source>
        <dbReference type="ARBA" id="ARBA00029745"/>
    </source>
</evidence>
<dbReference type="EC" id="2.8.1.12" evidence="3"/>
<dbReference type="SUPFAM" id="SSF54690">
    <property type="entry name" value="Molybdopterin synthase subunit MoaE"/>
    <property type="match status" value="1"/>
</dbReference>